<dbReference type="SUPFAM" id="SSF50156">
    <property type="entry name" value="PDZ domain-like"/>
    <property type="match status" value="1"/>
</dbReference>
<evidence type="ECO:0000313" key="2">
    <source>
        <dbReference type="EMBL" id="POY39029.1"/>
    </source>
</evidence>
<dbReference type="RefSeq" id="WP_103787132.1">
    <property type="nucleotide sequence ID" value="NZ_PQVF01000001.1"/>
</dbReference>
<dbReference type="InterPro" id="IPR007963">
    <property type="entry name" value="Peptidase_M61_catalytic"/>
</dbReference>
<evidence type="ECO:0000313" key="3">
    <source>
        <dbReference type="Proteomes" id="UP000236893"/>
    </source>
</evidence>
<dbReference type="OrthoDB" id="9778516at2"/>
<dbReference type="SUPFAM" id="SSF55486">
    <property type="entry name" value="Metalloproteases ('zincins'), catalytic domain"/>
    <property type="match status" value="1"/>
</dbReference>
<dbReference type="Gene3D" id="1.10.390.10">
    <property type="entry name" value="Neutral Protease Domain 2"/>
    <property type="match status" value="1"/>
</dbReference>
<dbReference type="AlphaFoldDB" id="A0A2S5A9R5"/>
<dbReference type="InterPro" id="IPR040756">
    <property type="entry name" value="Peptidase_M61_N"/>
</dbReference>
<protein>
    <submittedName>
        <fullName evidence="2">Peptidase M61</fullName>
    </submittedName>
</protein>
<dbReference type="InterPro" id="IPR024191">
    <property type="entry name" value="Peptidase_M61"/>
</dbReference>
<dbReference type="Gene3D" id="2.60.40.3650">
    <property type="match status" value="1"/>
</dbReference>
<dbReference type="Pfam" id="PF05299">
    <property type="entry name" value="Peptidase_M61"/>
    <property type="match status" value="1"/>
</dbReference>
<dbReference type="InterPro" id="IPR027268">
    <property type="entry name" value="Peptidase_M4/M1_CTD_sf"/>
</dbReference>
<reference evidence="2 3" key="1">
    <citation type="submission" date="2018-01" db="EMBL/GenBank/DDBJ databases">
        <authorList>
            <person name="Gaut B.S."/>
            <person name="Morton B.R."/>
            <person name="Clegg M.T."/>
            <person name="Duvall M.R."/>
        </authorList>
    </citation>
    <scope>NUCLEOTIDE SEQUENCE [LARGE SCALE GENOMIC DNA]</scope>
    <source>
        <strain evidence="2 3">HR-AV</strain>
    </source>
</reference>
<accession>A0A2S5A9R5</accession>
<dbReference type="Gene3D" id="2.30.42.10">
    <property type="match status" value="1"/>
</dbReference>
<proteinExistence type="predicted"/>
<gene>
    <name evidence="2" type="ORF">C3K47_00580</name>
</gene>
<feature type="domain" description="PDZ" evidence="1">
    <location>
        <begin position="481"/>
        <end position="568"/>
    </location>
</feature>
<dbReference type="Pfam" id="PF17820">
    <property type="entry name" value="PDZ_6"/>
    <property type="match status" value="1"/>
</dbReference>
<evidence type="ECO:0000259" key="1">
    <source>
        <dbReference type="SMART" id="SM00228"/>
    </source>
</evidence>
<dbReference type="EMBL" id="PQVF01000001">
    <property type="protein sequence ID" value="POY39029.1"/>
    <property type="molecule type" value="Genomic_DNA"/>
</dbReference>
<dbReference type="Pfam" id="PF17899">
    <property type="entry name" value="Peptidase_M61_N"/>
    <property type="match status" value="1"/>
</dbReference>
<sequence length="615" mass="69831">MNYKTLTTLTVLLLSAKIIVAQHAVRYDVSFTNYKHHEAEITINVDELSSGPVLFRMSRSSPGRYATHEFGKNVYNVKAFDQQGKPLDVKRLEGDLYEVPNHKGAIKLSYTLYGVHADGTYADIDPTQAHLNIPASFMWVKGKEKSPVEVKFNIPEGLNWKVASQLDYKPNDVYYAPSLQYFMDSPTELSNHFQRSWQLKNPDGKQQSIKLALHTIATDAEVDNYTEMVKRLVLEQKAVFGELPNYDFGNYTFIQNVNMYVKGDGMEHRNSTMITNQGAFRGNEIDLLSTLSHEFFHQWNVERIRPKTLEPFDFEHANMSNELWFAEGFTNYYGTLLLKRAGFYSFDTYCMMLNSCLNSVLSLPGAKQYSPVTMSNQAVFVDAGVAVDQTNYPNIFVSYYPYGEATALALDLRLRTEFKNLTLDKFMQLVWQKHGKTEIPYTNSDLQKLLGEFTGSKDFADDFFNRYIYNAEKNNYELLLGKAGILLRKTAPEKAWLGDFQPGQSTYRGLKIASATQKGSPLYEAGLDINDIILSVDGQNISDFSAFQRLIAGHNVGDRLTIVYDHRGTNNSTILTLQENPYLTAITYEQAGLDVTAAMKKLREEWLGMKATSVN</sequence>
<dbReference type="InterPro" id="IPR041489">
    <property type="entry name" value="PDZ_6"/>
</dbReference>
<organism evidence="2 3">
    <name type="scientific">Solitalea longa</name>
    <dbReference type="NCBI Taxonomy" id="2079460"/>
    <lineage>
        <taxon>Bacteria</taxon>
        <taxon>Pseudomonadati</taxon>
        <taxon>Bacteroidota</taxon>
        <taxon>Sphingobacteriia</taxon>
        <taxon>Sphingobacteriales</taxon>
        <taxon>Sphingobacteriaceae</taxon>
        <taxon>Solitalea</taxon>
    </lineage>
</organism>
<dbReference type="InterPro" id="IPR001478">
    <property type="entry name" value="PDZ"/>
</dbReference>
<dbReference type="PIRSF" id="PIRSF016493">
    <property type="entry name" value="Glycyl_aminpptds"/>
    <property type="match status" value="1"/>
</dbReference>
<dbReference type="Proteomes" id="UP000236893">
    <property type="component" value="Unassembled WGS sequence"/>
</dbReference>
<name>A0A2S5A9R5_9SPHI</name>
<comment type="caution">
    <text evidence="2">The sequence shown here is derived from an EMBL/GenBank/DDBJ whole genome shotgun (WGS) entry which is preliminary data.</text>
</comment>
<keyword evidence="3" id="KW-1185">Reference proteome</keyword>
<dbReference type="InterPro" id="IPR036034">
    <property type="entry name" value="PDZ_sf"/>
</dbReference>
<dbReference type="SMART" id="SM00228">
    <property type="entry name" value="PDZ"/>
    <property type="match status" value="1"/>
</dbReference>